<keyword evidence="1" id="KW-0597">Phosphoprotein</keyword>
<keyword evidence="6" id="KW-1185">Reference proteome</keyword>
<feature type="region of interest" description="Disordered" evidence="2">
    <location>
        <begin position="376"/>
        <end position="404"/>
    </location>
</feature>
<reference evidence="5" key="1">
    <citation type="submission" date="2019-07" db="EMBL/GenBank/DDBJ databases">
        <title>Annotation for the trematode Paragonimus miyazaki's.</title>
        <authorList>
            <person name="Choi Y.-J."/>
        </authorList>
    </citation>
    <scope>NUCLEOTIDE SEQUENCE</scope>
    <source>
        <strain evidence="5">Japan</strain>
    </source>
</reference>
<dbReference type="Pfam" id="PF08729">
    <property type="entry name" value="HUN"/>
    <property type="match status" value="1"/>
</dbReference>
<organism evidence="5 6">
    <name type="scientific">Paragonimus skrjabini miyazakii</name>
    <dbReference type="NCBI Taxonomy" id="59628"/>
    <lineage>
        <taxon>Eukaryota</taxon>
        <taxon>Metazoa</taxon>
        <taxon>Spiralia</taxon>
        <taxon>Lophotrochozoa</taxon>
        <taxon>Platyhelminthes</taxon>
        <taxon>Trematoda</taxon>
        <taxon>Digenea</taxon>
        <taxon>Plagiorchiida</taxon>
        <taxon>Troglotremata</taxon>
        <taxon>Troglotrematidae</taxon>
        <taxon>Paragonimus</taxon>
    </lineage>
</organism>
<evidence type="ECO:0000256" key="1">
    <source>
        <dbReference type="ARBA" id="ARBA00022553"/>
    </source>
</evidence>
<evidence type="ECO:0000313" key="5">
    <source>
        <dbReference type="EMBL" id="KAF7255718.1"/>
    </source>
</evidence>
<feature type="domain" description="Ubinuclein middle" evidence="4">
    <location>
        <begin position="248"/>
        <end position="462"/>
    </location>
</feature>
<dbReference type="Proteomes" id="UP000822476">
    <property type="component" value="Unassembled WGS sequence"/>
</dbReference>
<evidence type="ECO:0000259" key="3">
    <source>
        <dbReference type="Pfam" id="PF08729"/>
    </source>
</evidence>
<name>A0A8S9YV10_9TREM</name>
<feature type="compositionally biased region" description="Low complexity" evidence="2">
    <location>
        <begin position="483"/>
        <end position="504"/>
    </location>
</feature>
<dbReference type="Pfam" id="PF14075">
    <property type="entry name" value="UBN_AB"/>
    <property type="match status" value="1"/>
</dbReference>
<evidence type="ECO:0000256" key="2">
    <source>
        <dbReference type="SAM" id="MobiDB-lite"/>
    </source>
</evidence>
<gene>
    <name evidence="5" type="ORF">EG68_07600</name>
</gene>
<dbReference type="GO" id="GO:0006325">
    <property type="term" value="P:chromatin organization"/>
    <property type="evidence" value="ECO:0007669"/>
    <property type="project" value="TreeGrafter"/>
</dbReference>
<feature type="region of interest" description="Disordered" evidence="2">
    <location>
        <begin position="479"/>
        <end position="509"/>
    </location>
</feature>
<evidence type="ECO:0008006" key="7">
    <source>
        <dbReference type="Google" id="ProtNLM"/>
    </source>
</evidence>
<evidence type="ECO:0000313" key="6">
    <source>
        <dbReference type="Proteomes" id="UP000822476"/>
    </source>
</evidence>
<sequence>MADTTIVFEINLSTGDECREWSYLELVQNHLVHNRRADDENNPFSEKESVEEQRLRELAKSLERKYGTMVTVKKSGKRKRVRIDDFLDPGEGYDTQDSFIDDSEAVDVFLAPNISTKHGGFYVYEGSLEGLEYQDAEIEAPIGSKSTTTAISRTGTKKNKSKELLEKAVKCLSAPKQSPGMSRSKMQHLDSVFDAVLSNPPTTDIDTSKSGADTPIRNNSDSIKTKPVPNDSEKPSHPPVSEAVPPPLPNSLPAEVTNAVANLIKLASANGSTPRRLIGRPFELELVNLASALNGANISQSARSIVFAHIEGVLHWKRKSLMRRLKKLNETNEDQKIHPLLDALCDAISRAMPALLESYLRDKELHAERLKTWQAENAEPVDAPSVNSDGTAPKRNPKPGAPKKLFRWNTECRNLFQSIIKLRLESYHTLNMKGPREEYLRSLFPTLIQFWPDGWITNAALWRAALPIFQRFTVDRPDHSANTSPSKLTTLLTTTSTPKPIPSTATQLPTSCSTSSLNVQSIASGNLSSGLSKGKSLQAINRLTATSPNVHTSMGVTVSQSRSPIACTSSTLLTVPVSERNGSTQSPTLGNLSGSLNSVVVKVSHPQQAVRSMLQPRPDQPVVERHNYIPKQNTRIGSPPTIHSAVKTTAVKSRTVGSVPITNEARMSLLVQNISAQQLSAPIMSNVIKYSSPSVHVNQTYPVQQKTPDNTARQPSPVVCGSVHLTSTSPVSLTDACKPTATVSGKVQRMPDSVDSRGMQYFSHPRRQTEQGVLQKYISLAPNSMPAGHVSTLNAANLITQPPASAVQVVNSFVSAQGNSAHLYSSSALALATNQINQLQQRAIASTVRPALKVNSTLAAATSVLLQRQPPPAHQQTAPSQGFPQRSTDCYIALLPSAHASPYTNASHLASSKPPTTSKTYRCYLSCCYTSSGKHASDLFCVYKVCRYILYLRH</sequence>
<dbReference type="GO" id="GO:0005634">
    <property type="term" value="C:nucleus"/>
    <property type="evidence" value="ECO:0007669"/>
    <property type="project" value="TreeGrafter"/>
</dbReference>
<dbReference type="OrthoDB" id="68076at2759"/>
<dbReference type="AlphaFoldDB" id="A0A8S9YV10"/>
<protein>
    <recommendedName>
        <fullName evidence="7">Ubinuclein-2</fullName>
    </recommendedName>
</protein>
<dbReference type="EMBL" id="JTDE01003726">
    <property type="protein sequence ID" value="KAF7255718.1"/>
    <property type="molecule type" value="Genomic_DNA"/>
</dbReference>
<feature type="region of interest" description="Disordered" evidence="2">
    <location>
        <begin position="197"/>
        <end position="252"/>
    </location>
</feature>
<comment type="caution">
    <text evidence="5">The sequence shown here is derived from an EMBL/GenBank/DDBJ whole genome shotgun (WGS) entry which is preliminary data.</text>
</comment>
<feature type="domain" description="Hpc2-related" evidence="3">
    <location>
        <begin position="79"/>
        <end position="129"/>
    </location>
</feature>
<proteinExistence type="predicted"/>
<dbReference type="PANTHER" id="PTHR21669">
    <property type="entry name" value="CAPZ-INTERACTING PROTEIN AND RELATED PROTEINS"/>
    <property type="match status" value="1"/>
</dbReference>
<evidence type="ECO:0000259" key="4">
    <source>
        <dbReference type="Pfam" id="PF14075"/>
    </source>
</evidence>
<accession>A0A8S9YV10</accession>
<dbReference type="PANTHER" id="PTHR21669:SF28">
    <property type="entry name" value="YEMANUCLEIN"/>
    <property type="match status" value="1"/>
</dbReference>
<dbReference type="InterPro" id="IPR026947">
    <property type="entry name" value="UBN_middle_dom"/>
</dbReference>
<feature type="compositionally biased region" description="Polar residues" evidence="2">
    <location>
        <begin position="199"/>
        <end position="222"/>
    </location>
</feature>
<dbReference type="InterPro" id="IPR014840">
    <property type="entry name" value="HRD"/>
</dbReference>